<comment type="caution">
    <text evidence="2">The sequence shown here is derived from an EMBL/GenBank/DDBJ whole genome shotgun (WGS) entry which is preliminary data.</text>
</comment>
<dbReference type="InterPro" id="IPR022521">
    <property type="entry name" value="Rv3660c"/>
</dbReference>
<dbReference type="GO" id="GO:0051782">
    <property type="term" value="P:negative regulation of cell division"/>
    <property type="evidence" value="ECO:0007669"/>
    <property type="project" value="TreeGrafter"/>
</dbReference>
<dbReference type="PANTHER" id="PTHR43384">
    <property type="entry name" value="SEPTUM SITE-DETERMINING PROTEIN MIND HOMOLOG, CHLOROPLASTIC-RELATED"/>
    <property type="match status" value="1"/>
</dbReference>
<proteinExistence type="predicted"/>
<name>A0A7K0CX17_9NOCA</name>
<reference evidence="2 3" key="1">
    <citation type="submission" date="2019-10" db="EMBL/GenBank/DDBJ databases">
        <title>Nocardia macrotermitis sp. nov. and Nocardia aurantia sp. nov., isolated from the gut of fungus growing-termite Macrotermes natalensis.</title>
        <authorList>
            <person name="Benndorf R."/>
            <person name="Schwitalla J."/>
            <person name="Martin K."/>
            <person name="De Beer W."/>
            <person name="Kaster A.-K."/>
            <person name="Vollmers J."/>
            <person name="Poulsen M."/>
            <person name="Beemelmanns C."/>
        </authorList>
    </citation>
    <scope>NUCLEOTIDE SEQUENCE [LARGE SCALE GENOMIC DNA]</scope>
    <source>
        <strain evidence="2 3">RB20</strain>
    </source>
</reference>
<evidence type="ECO:0000259" key="1">
    <source>
        <dbReference type="Pfam" id="PF26563"/>
    </source>
</evidence>
<keyword evidence="3" id="KW-1185">Reference proteome</keyword>
<dbReference type="NCBIfam" id="TIGR03815">
    <property type="entry name" value="CpaE_hom_Actino"/>
    <property type="match status" value="1"/>
</dbReference>
<dbReference type="Gene3D" id="3.40.50.300">
    <property type="entry name" value="P-loop containing nucleotide triphosphate hydrolases"/>
    <property type="match status" value="1"/>
</dbReference>
<protein>
    <recommendedName>
        <fullName evidence="1">Rv3660c-like CheY-like N-terminal domain-containing protein</fullName>
    </recommendedName>
</protein>
<dbReference type="InterPro" id="IPR027417">
    <property type="entry name" value="P-loop_NTPase"/>
</dbReference>
<evidence type="ECO:0000313" key="2">
    <source>
        <dbReference type="EMBL" id="MQY17953.1"/>
    </source>
</evidence>
<dbReference type="GO" id="GO:0016887">
    <property type="term" value="F:ATP hydrolysis activity"/>
    <property type="evidence" value="ECO:0007669"/>
    <property type="project" value="TreeGrafter"/>
</dbReference>
<dbReference type="InterPro" id="IPR059050">
    <property type="entry name" value="Rv3660c_N"/>
</dbReference>
<feature type="domain" description="Rv3660c-like CheY-like N-terminal" evidence="1">
    <location>
        <begin position="16"/>
        <end position="117"/>
    </location>
</feature>
<dbReference type="AlphaFoldDB" id="A0A7K0CX17"/>
<dbReference type="PANTHER" id="PTHR43384:SF11">
    <property type="entry name" value="SEPTUM SITE DETERMINING PROTEIN"/>
    <property type="match status" value="1"/>
</dbReference>
<gene>
    <name evidence="2" type="ORF">NRB20_10210</name>
</gene>
<organism evidence="2 3">
    <name type="scientific">Nocardia macrotermitis</name>
    <dbReference type="NCBI Taxonomy" id="2585198"/>
    <lineage>
        <taxon>Bacteria</taxon>
        <taxon>Bacillati</taxon>
        <taxon>Actinomycetota</taxon>
        <taxon>Actinomycetes</taxon>
        <taxon>Mycobacteriales</taxon>
        <taxon>Nocardiaceae</taxon>
        <taxon>Nocardia</taxon>
    </lineage>
</organism>
<dbReference type="Pfam" id="PF26563">
    <property type="entry name" value="Rv3660c_N"/>
    <property type="match status" value="1"/>
</dbReference>
<dbReference type="InterPro" id="IPR050625">
    <property type="entry name" value="ParA/MinD_ATPase"/>
</dbReference>
<dbReference type="RefSeq" id="WP_153408028.1">
    <property type="nucleotide sequence ID" value="NZ_WEGK01000002.1"/>
</dbReference>
<sequence length="362" mass="36720">MNTVTAEQSPVLTLISGHRLREEVRRIAAAADRQLAEHSMPIGRFAWTEAALVILDTAAAHECAAAGYPRRSGTILVGEGEPGAEQWEAAITGGAELVLGLPAGADQLIEVFAESGSAVDGGGAVVAVVGTGGGAGASTLAGAIALTASTIRFRPGTILVDGDPFGGGLDLLLGIESEEGLRWPDLVVEDGRVAAATLRDALPEAAPGLRVLSCGRTAPDAAPAEIGPGAVRAVLDAGRAAGDLVVCDISRERGPHADQMLDGADLVVLVATPRLRSIAAARAAMAHIRHRNPNQALIVRGPAPGGLHGDEVAEALGIPLLAAVRAQPGLSGQLERTGLAVPRGPLRAAAESVLSLLSEDDR</sequence>
<dbReference type="GO" id="GO:0009898">
    <property type="term" value="C:cytoplasmic side of plasma membrane"/>
    <property type="evidence" value="ECO:0007669"/>
    <property type="project" value="TreeGrafter"/>
</dbReference>
<dbReference type="SUPFAM" id="SSF52540">
    <property type="entry name" value="P-loop containing nucleoside triphosphate hydrolases"/>
    <property type="match status" value="1"/>
</dbReference>
<dbReference type="EMBL" id="WEGK01000002">
    <property type="protein sequence ID" value="MQY17953.1"/>
    <property type="molecule type" value="Genomic_DNA"/>
</dbReference>
<evidence type="ECO:0000313" key="3">
    <source>
        <dbReference type="Proteomes" id="UP000438448"/>
    </source>
</evidence>
<accession>A0A7K0CX17</accession>
<dbReference type="GO" id="GO:0005829">
    <property type="term" value="C:cytosol"/>
    <property type="evidence" value="ECO:0007669"/>
    <property type="project" value="TreeGrafter"/>
</dbReference>
<dbReference type="OrthoDB" id="3252838at2"/>
<dbReference type="GO" id="GO:0005524">
    <property type="term" value="F:ATP binding"/>
    <property type="evidence" value="ECO:0007669"/>
    <property type="project" value="TreeGrafter"/>
</dbReference>
<dbReference type="Proteomes" id="UP000438448">
    <property type="component" value="Unassembled WGS sequence"/>
</dbReference>